<sequence length="927" mass="103260">MNSAIHKTLHRCPWPLLASIATSSHCKCEAANLSCQKTIGRVYFTLAKYKMEGEGSSKKKIVNPKAIIHQRFGDKARYSVEEVQDSPANGCPGLAIPQKGPCSYRCSLELPEFTVVSDVLKRKKDAMQSAAEKALEQLSDPPVEDPSDQLVARLSYLFSNEFYSTCHPLSGHFRAALQRAGSLNGFVPISVMPIFDSKLSNLCKSIKPESESKPLEVMSIVMDAATRLSETVLISKEFISLKRTSPYPPEVIQSIEDCCDQETYVKVIRVPYMVEKVVELLTLDVSANKYYMDAIARELGAADASMVLLSRCIGKSSSETRLYFNAPISYQSDKEDFKDGSYLNARASYLSGQDIYGDAILATIGYTWKSSDLLHEDVSPRTYYRLLMNKVPTGIYKLSREAVLAAELPPKFGTRSNWRGLYPRDILCTFCRQHRLPEAVFSLIVTNDVPEETSRCEVKILSKGQDLILHYYPQQSFRKQSDAIQDASSRVVSWLNNYLRKLNMPREDLTIYGNGLDLDFYPEHISKEMKLFSLVHKNLLSINDTKQSTSVDMVPSYNIEGPASEVFASNGCVVCVSYSVFLVKEGEKEVLEKNDEFEFELGSEAVIPEFEVVVAQMGVGQSACFTVELPSQDLIFAANGDAARVLSLLSSGGCNLEYSTTLLRVTEPLEDRMEKAFFSPSLSKQRVNYAVQHIKESSATFLVDFGCGSGSLLDSLLDYPTSLEKIIGVDISVKALARAAKTLHSKLSNNSTNPVQTSGLNSALLLDGSITTFDSRLYDCDIGTCLEVIEHMYEDQATLFGNVVLSSFCPKILIVSTPNYEYNVILQKSTTQNQEEDEDQSSTKPCKFRNFDHKFEWTREQFQVWASDLAKTHNYSVEFSGVGGTEGVEPGFASQIAVFKRGFELPTGGDFAAVPYDVVWDWRSANM</sequence>
<proteinExistence type="predicted"/>
<protein>
    <submittedName>
        <fullName evidence="1">Uncharacterized protein</fullName>
    </submittedName>
</protein>
<dbReference type="EMBL" id="CM042027">
    <property type="protein sequence ID" value="KAI3800635.1"/>
    <property type="molecule type" value="Genomic_DNA"/>
</dbReference>
<reference evidence="1 2" key="2">
    <citation type="journal article" date="2022" name="Mol. Ecol. Resour.">
        <title>The genomes of chicory, endive, great burdock and yacon provide insights into Asteraceae paleo-polyploidization history and plant inulin production.</title>
        <authorList>
            <person name="Fan W."/>
            <person name="Wang S."/>
            <person name="Wang H."/>
            <person name="Wang A."/>
            <person name="Jiang F."/>
            <person name="Liu H."/>
            <person name="Zhao H."/>
            <person name="Xu D."/>
            <person name="Zhang Y."/>
        </authorList>
    </citation>
    <scope>NUCLEOTIDE SEQUENCE [LARGE SCALE GENOMIC DNA]</scope>
    <source>
        <strain evidence="2">cv. Yunnan</strain>
        <tissue evidence="1">Leaves</tissue>
    </source>
</reference>
<gene>
    <name evidence="1" type="ORF">L1987_28729</name>
</gene>
<accession>A0ACB9HZF9</accession>
<reference evidence="2" key="1">
    <citation type="journal article" date="2022" name="Mol. Ecol. Resour.">
        <title>The genomes of chicory, endive, great burdock and yacon provide insights into Asteraceae palaeo-polyploidization history and plant inulin production.</title>
        <authorList>
            <person name="Fan W."/>
            <person name="Wang S."/>
            <person name="Wang H."/>
            <person name="Wang A."/>
            <person name="Jiang F."/>
            <person name="Liu H."/>
            <person name="Zhao H."/>
            <person name="Xu D."/>
            <person name="Zhang Y."/>
        </authorList>
    </citation>
    <scope>NUCLEOTIDE SEQUENCE [LARGE SCALE GENOMIC DNA]</scope>
    <source>
        <strain evidence="2">cv. Yunnan</strain>
    </source>
</reference>
<organism evidence="1 2">
    <name type="scientific">Smallanthus sonchifolius</name>
    <dbReference type="NCBI Taxonomy" id="185202"/>
    <lineage>
        <taxon>Eukaryota</taxon>
        <taxon>Viridiplantae</taxon>
        <taxon>Streptophyta</taxon>
        <taxon>Embryophyta</taxon>
        <taxon>Tracheophyta</taxon>
        <taxon>Spermatophyta</taxon>
        <taxon>Magnoliopsida</taxon>
        <taxon>eudicotyledons</taxon>
        <taxon>Gunneridae</taxon>
        <taxon>Pentapetalae</taxon>
        <taxon>asterids</taxon>
        <taxon>campanulids</taxon>
        <taxon>Asterales</taxon>
        <taxon>Asteraceae</taxon>
        <taxon>Asteroideae</taxon>
        <taxon>Heliantheae alliance</taxon>
        <taxon>Millerieae</taxon>
        <taxon>Smallanthus</taxon>
    </lineage>
</organism>
<dbReference type="Proteomes" id="UP001056120">
    <property type="component" value="Linkage Group LG10"/>
</dbReference>
<keyword evidence="2" id="KW-1185">Reference proteome</keyword>
<comment type="caution">
    <text evidence="1">The sequence shown here is derived from an EMBL/GenBank/DDBJ whole genome shotgun (WGS) entry which is preliminary data.</text>
</comment>
<evidence type="ECO:0000313" key="1">
    <source>
        <dbReference type="EMBL" id="KAI3800635.1"/>
    </source>
</evidence>
<evidence type="ECO:0000313" key="2">
    <source>
        <dbReference type="Proteomes" id="UP001056120"/>
    </source>
</evidence>
<name>A0ACB9HZF9_9ASTR</name>